<evidence type="ECO:0000313" key="3">
    <source>
        <dbReference type="Proteomes" id="UP000054538"/>
    </source>
</evidence>
<name>A0A0D0D0C1_9AGAM</name>
<reference evidence="3" key="2">
    <citation type="submission" date="2015-01" db="EMBL/GenBank/DDBJ databases">
        <title>Evolutionary Origins and Diversification of the Mycorrhizal Mutualists.</title>
        <authorList>
            <consortium name="DOE Joint Genome Institute"/>
            <consortium name="Mycorrhizal Genomics Consortium"/>
            <person name="Kohler A."/>
            <person name="Kuo A."/>
            <person name="Nagy L.G."/>
            <person name="Floudas D."/>
            <person name="Copeland A."/>
            <person name="Barry K.W."/>
            <person name="Cichocki N."/>
            <person name="Veneault-Fourrey C."/>
            <person name="LaButti K."/>
            <person name="Lindquist E.A."/>
            <person name="Lipzen A."/>
            <person name="Lundell T."/>
            <person name="Morin E."/>
            <person name="Murat C."/>
            <person name="Riley R."/>
            <person name="Ohm R."/>
            <person name="Sun H."/>
            <person name="Tunlid A."/>
            <person name="Henrissat B."/>
            <person name="Grigoriev I.V."/>
            <person name="Hibbett D.S."/>
            <person name="Martin F."/>
        </authorList>
    </citation>
    <scope>NUCLEOTIDE SEQUENCE [LARGE SCALE GENOMIC DNA]</scope>
    <source>
        <strain evidence="3">Ve08.2h10</strain>
    </source>
</reference>
<sequence>MPVGRATGKIAPYQVQSPPIAALQPLQPDSINSELYKELGSNARYAYQKVSEQSFSGKRSAESVRSRYERLRKIFSYILAFKSMTGNSTGDPDVEELGEQIKNARVAGKDVGNLSGIMLKRWYTEGWYELLNNHLGEHPGLVWAHNFHSGTISDTIEITSDEDHNNDSDGSESLEVDMKLLKKHTAKATVVSAKQKGKSAVSKGVPVPHHKRQASHTSMGGELTEYLTSNAKYMWYMMKSDQQRMKIQQRHEDRQDEKEEAGVKLALQEAKVKNAREVLKNEKMPDNMKAIAQQVLMDYFANENQ</sequence>
<keyword evidence="3" id="KW-1185">Reference proteome</keyword>
<evidence type="ECO:0000313" key="2">
    <source>
        <dbReference type="EMBL" id="KIK73274.1"/>
    </source>
</evidence>
<gene>
    <name evidence="2" type="ORF">PAXRUDRAFT_21039</name>
</gene>
<dbReference type="STRING" id="930991.A0A0D0D0C1"/>
<proteinExistence type="predicted"/>
<feature type="region of interest" description="Disordered" evidence="1">
    <location>
        <begin position="192"/>
        <end position="219"/>
    </location>
</feature>
<dbReference type="InParanoid" id="A0A0D0D0C1"/>
<evidence type="ECO:0000256" key="1">
    <source>
        <dbReference type="SAM" id="MobiDB-lite"/>
    </source>
</evidence>
<protein>
    <submittedName>
        <fullName evidence="2">Unplaced genomic scaffold scaffold_5102, whole genome shotgun sequence</fullName>
    </submittedName>
</protein>
<dbReference type="OrthoDB" id="2670729at2759"/>
<dbReference type="EMBL" id="KN829924">
    <property type="protein sequence ID" value="KIK73274.1"/>
    <property type="molecule type" value="Genomic_DNA"/>
</dbReference>
<dbReference type="Proteomes" id="UP000054538">
    <property type="component" value="Unassembled WGS sequence"/>
</dbReference>
<accession>A0A0D0D0C1</accession>
<dbReference type="HOGENOM" id="CLU_912467_0_0_1"/>
<dbReference type="AlphaFoldDB" id="A0A0D0D0C1"/>
<reference evidence="2 3" key="1">
    <citation type="submission" date="2014-04" db="EMBL/GenBank/DDBJ databases">
        <authorList>
            <consortium name="DOE Joint Genome Institute"/>
            <person name="Kuo A."/>
            <person name="Kohler A."/>
            <person name="Jargeat P."/>
            <person name="Nagy L.G."/>
            <person name="Floudas D."/>
            <person name="Copeland A."/>
            <person name="Barry K.W."/>
            <person name="Cichocki N."/>
            <person name="Veneault-Fourrey C."/>
            <person name="LaButti K."/>
            <person name="Lindquist E.A."/>
            <person name="Lipzen A."/>
            <person name="Lundell T."/>
            <person name="Morin E."/>
            <person name="Murat C."/>
            <person name="Sun H."/>
            <person name="Tunlid A."/>
            <person name="Henrissat B."/>
            <person name="Grigoriev I.V."/>
            <person name="Hibbett D.S."/>
            <person name="Martin F."/>
            <person name="Nordberg H.P."/>
            <person name="Cantor M.N."/>
            <person name="Hua S.X."/>
        </authorList>
    </citation>
    <scope>NUCLEOTIDE SEQUENCE [LARGE SCALE GENOMIC DNA]</scope>
    <source>
        <strain evidence="2 3">Ve08.2h10</strain>
    </source>
</reference>
<organism evidence="2 3">
    <name type="scientific">Paxillus rubicundulus Ve08.2h10</name>
    <dbReference type="NCBI Taxonomy" id="930991"/>
    <lineage>
        <taxon>Eukaryota</taxon>
        <taxon>Fungi</taxon>
        <taxon>Dikarya</taxon>
        <taxon>Basidiomycota</taxon>
        <taxon>Agaricomycotina</taxon>
        <taxon>Agaricomycetes</taxon>
        <taxon>Agaricomycetidae</taxon>
        <taxon>Boletales</taxon>
        <taxon>Paxilineae</taxon>
        <taxon>Paxillaceae</taxon>
        <taxon>Paxillus</taxon>
    </lineage>
</organism>